<dbReference type="EMBL" id="LN846932">
    <property type="protein sequence ID" value="CRI06674.1"/>
    <property type="molecule type" value="Genomic_DNA"/>
</dbReference>
<reference evidence="2 3" key="2">
    <citation type="submission" date="2015-04" db="EMBL/GenBank/DDBJ databases">
        <title>Carnobacterium maltaromaticum LMA28 plasmids.</title>
        <authorList>
            <person name="Cailliez-Grimal C."/>
            <person name="Iskandar C."/>
        </authorList>
    </citation>
    <scope>NUCLEOTIDE SEQUENCE [LARGE SCALE GENOMIC DNA]</scope>
    <source>
        <strain evidence="2 3">LMA28</strain>
        <plasmid evidence="3">Chromosome</plasmid>
    </source>
</reference>
<evidence type="ECO:0000256" key="1">
    <source>
        <dbReference type="SAM" id="Phobius"/>
    </source>
</evidence>
<geneLocation type="plasmid" evidence="2">
    <name>LMA_pa</name>
</geneLocation>
<dbReference type="Proteomes" id="UP000464233">
    <property type="component" value="Plasmid LMA_pa"/>
</dbReference>
<feature type="transmembrane region" description="Helical" evidence="1">
    <location>
        <begin position="31"/>
        <end position="47"/>
    </location>
</feature>
<protein>
    <submittedName>
        <fullName evidence="2">Uncharacterized protein</fullName>
    </submittedName>
</protein>
<feature type="transmembrane region" description="Helical" evidence="1">
    <location>
        <begin position="59"/>
        <end position="77"/>
    </location>
</feature>
<keyword evidence="1" id="KW-1133">Transmembrane helix</keyword>
<proteinExistence type="predicted"/>
<evidence type="ECO:0000313" key="2">
    <source>
        <dbReference type="EMBL" id="CRI06674.1"/>
    </source>
</evidence>
<evidence type="ECO:0000313" key="3">
    <source>
        <dbReference type="Proteomes" id="UP000464233"/>
    </source>
</evidence>
<keyword evidence="1" id="KW-0812">Transmembrane</keyword>
<keyword evidence="2" id="KW-0614">Plasmid</keyword>
<keyword evidence="1" id="KW-0472">Membrane</keyword>
<sequence>MDQEETKTRVMISQNVDSSYEFFNGIGVKQIKYLFFSIPFLLGIYYFPFFHHPSPLVDWVIRGFTVSCIAILFYLLLRLKRLKGSKITDIEIAEEKIRFRIKRKNKKIHFTTAR</sequence>
<reference evidence="2 3" key="1">
    <citation type="submission" date="2015-04" db="EMBL/GenBank/DDBJ databases">
        <title>Carnobacterium maltaromaticum LMA28 complete chromosome sequence.</title>
        <authorList>
            <person name="Borges F."/>
            <person name="Cailliez-Grimal C."/>
        </authorList>
    </citation>
    <scope>NUCLEOTIDE SEQUENCE [LARGE SCALE GENOMIC DNA]</scope>
    <source>
        <strain evidence="2 3">LMA28</strain>
        <plasmid evidence="3">Chromosome</plasmid>
    </source>
</reference>
<dbReference type="RefSeq" id="WP_176455274.1">
    <property type="nucleotide sequence ID" value="NZ_LN846932.1"/>
</dbReference>
<name>A0A1Z5AYS9_CARML</name>
<gene>
    <name evidence="2" type="ORF">BN424_pa0009</name>
</gene>
<accession>A0A1Z5AYS9</accession>
<dbReference type="AlphaFoldDB" id="A0A1Z5AYS9"/>
<organism evidence="2 3">
    <name type="scientific">Carnobacterium maltaromaticum</name>
    <name type="common">Carnobacterium piscicola</name>
    <dbReference type="NCBI Taxonomy" id="2751"/>
    <lineage>
        <taxon>Bacteria</taxon>
        <taxon>Bacillati</taxon>
        <taxon>Bacillota</taxon>
        <taxon>Bacilli</taxon>
        <taxon>Lactobacillales</taxon>
        <taxon>Carnobacteriaceae</taxon>
        <taxon>Carnobacterium</taxon>
    </lineage>
</organism>